<evidence type="ECO:0000313" key="2">
    <source>
        <dbReference type="Proteomes" id="UP001500842"/>
    </source>
</evidence>
<proteinExistence type="predicted"/>
<comment type="caution">
    <text evidence="1">The sequence shown here is derived from an EMBL/GenBank/DDBJ whole genome shotgun (WGS) entry which is preliminary data.</text>
</comment>
<evidence type="ECO:0000313" key="1">
    <source>
        <dbReference type="EMBL" id="GAA1510202.1"/>
    </source>
</evidence>
<dbReference type="RefSeq" id="WP_181411116.1">
    <property type="nucleotide sequence ID" value="NZ_BAAAOR010000009.1"/>
</dbReference>
<keyword evidence="2" id="KW-1185">Reference proteome</keyword>
<sequence>MWTTTPTTEKHLSHDLPCPACGHAVHTFLACSDSCDCAPTVMPGSVPYAA</sequence>
<protein>
    <submittedName>
        <fullName evidence="1">Uncharacterized protein</fullName>
    </submittedName>
</protein>
<dbReference type="Proteomes" id="UP001500842">
    <property type="component" value="Unassembled WGS sequence"/>
</dbReference>
<gene>
    <name evidence="1" type="ORF">GCM10009788_13240</name>
</gene>
<name>A0ABN2A3W9_9ACTN</name>
<dbReference type="EMBL" id="BAAAOR010000009">
    <property type="protein sequence ID" value="GAA1510202.1"/>
    <property type="molecule type" value="Genomic_DNA"/>
</dbReference>
<accession>A0ABN2A3W9</accession>
<reference evidence="1 2" key="1">
    <citation type="journal article" date="2019" name="Int. J. Syst. Evol. Microbiol.">
        <title>The Global Catalogue of Microorganisms (GCM) 10K type strain sequencing project: providing services to taxonomists for standard genome sequencing and annotation.</title>
        <authorList>
            <consortium name="The Broad Institute Genomics Platform"/>
            <consortium name="The Broad Institute Genome Sequencing Center for Infectious Disease"/>
            <person name="Wu L."/>
            <person name="Ma J."/>
        </authorList>
    </citation>
    <scope>NUCLEOTIDE SEQUENCE [LARGE SCALE GENOMIC DNA]</scope>
    <source>
        <strain evidence="1 2">JCM 14942</strain>
    </source>
</reference>
<organism evidence="1 2">
    <name type="scientific">Nocardioides humi</name>
    <dbReference type="NCBI Taxonomy" id="449461"/>
    <lineage>
        <taxon>Bacteria</taxon>
        <taxon>Bacillati</taxon>
        <taxon>Actinomycetota</taxon>
        <taxon>Actinomycetes</taxon>
        <taxon>Propionibacteriales</taxon>
        <taxon>Nocardioidaceae</taxon>
        <taxon>Nocardioides</taxon>
    </lineage>
</organism>